<gene>
    <name evidence="3" type="ORF">PBRASI_LOCUS9930</name>
</gene>
<evidence type="ECO:0000256" key="1">
    <source>
        <dbReference type="SAM" id="MobiDB-lite"/>
    </source>
</evidence>
<feature type="region of interest" description="Disordered" evidence="1">
    <location>
        <begin position="22"/>
        <end position="46"/>
    </location>
</feature>
<reference evidence="3" key="1">
    <citation type="submission" date="2021-06" db="EMBL/GenBank/DDBJ databases">
        <authorList>
            <person name="Kallberg Y."/>
            <person name="Tangrot J."/>
            <person name="Rosling A."/>
        </authorList>
    </citation>
    <scope>NUCLEOTIDE SEQUENCE</scope>
    <source>
        <strain evidence="3">BR232B</strain>
    </source>
</reference>
<dbReference type="Gene3D" id="3.90.70.10">
    <property type="entry name" value="Cysteine proteinases"/>
    <property type="match status" value="1"/>
</dbReference>
<organism evidence="3 4">
    <name type="scientific">Paraglomus brasilianum</name>
    <dbReference type="NCBI Taxonomy" id="144538"/>
    <lineage>
        <taxon>Eukaryota</taxon>
        <taxon>Fungi</taxon>
        <taxon>Fungi incertae sedis</taxon>
        <taxon>Mucoromycota</taxon>
        <taxon>Glomeromycotina</taxon>
        <taxon>Glomeromycetes</taxon>
        <taxon>Paraglomerales</taxon>
        <taxon>Paraglomeraceae</taxon>
        <taxon>Paraglomus</taxon>
    </lineage>
</organism>
<proteinExistence type="predicted"/>
<accession>A0A9N9GYG8</accession>
<dbReference type="PANTHER" id="PTHR24006">
    <property type="entry name" value="UBIQUITIN CARBOXYL-TERMINAL HYDROLASE"/>
    <property type="match status" value="1"/>
</dbReference>
<dbReference type="GO" id="GO:0004843">
    <property type="term" value="F:cysteine-type deubiquitinase activity"/>
    <property type="evidence" value="ECO:0007669"/>
    <property type="project" value="InterPro"/>
</dbReference>
<dbReference type="PANTHER" id="PTHR24006:SF943">
    <property type="entry name" value="UBIQUITIN CARBOXYL-TERMINAL HYDROLASE PUF"/>
    <property type="match status" value="1"/>
</dbReference>
<evidence type="ECO:0000313" key="4">
    <source>
        <dbReference type="Proteomes" id="UP000789739"/>
    </source>
</evidence>
<sequence length="170" mass="19423">MDTSNKSQHEYELVGVLVHTGTADSGHHYSSTKERKPAPGDPSTERRWYQFNDSNVELFDAKDITKQCYGGPEPEQITTNLQKSVTRTFPRPYSAYMLFYERCSDASNDSTSPVAEDHASNIPSDIYIHVWDDSIGFLKDRNIFDTAYFRLLWNVLHSIGGHKIDQLTSR</sequence>
<dbReference type="AlphaFoldDB" id="A0A9N9GYG8"/>
<dbReference type="GO" id="GO:0005634">
    <property type="term" value="C:nucleus"/>
    <property type="evidence" value="ECO:0007669"/>
    <property type="project" value="TreeGrafter"/>
</dbReference>
<evidence type="ECO:0000259" key="2">
    <source>
        <dbReference type="PROSITE" id="PS50235"/>
    </source>
</evidence>
<dbReference type="GO" id="GO:0005829">
    <property type="term" value="C:cytosol"/>
    <property type="evidence" value="ECO:0007669"/>
    <property type="project" value="TreeGrafter"/>
</dbReference>
<dbReference type="GO" id="GO:0016579">
    <property type="term" value="P:protein deubiquitination"/>
    <property type="evidence" value="ECO:0007669"/>
    <property type="project" value="InterPro"/>
</dbReference>
<evidence type="ECO:0000313" key="3">
    <source>
        <dbReference type="EMBL" id="CAG8644011.1"/>
    </source>
</evidence>
<dbReference type="SUPFAM" id="SSF54001">
    <property type="entry name" value="Cysteine proteinases"/>
    <property type="match status" value="1"/>
</dbReference>
<comment type="caution">
    <text evidence="3">The sequence shown here is derived from an EMBL/GenBank/DDBJ whole genome shotgun (WGS) entry which is preliminary data.</text>
</comment>
<dbReference type="OrthoDB" id="420187at2759"/>
<protein>
    <submittedName>
        <fullName evidence="3">3468_t:CDS:1</fullName>
    </submittedName>
</protein>
<dbReference type="PROSITE" id="PS50235">
    <property type="entry name" value="USP_3"/>
    <property type="match status" value="1"/>
</dbReference>
<dbReference type="InterPro" id="IPR028889">
    <property type="entry name" value="USP"/>
</dbReference>
<feature type="domain" description="USP" evidence="2">
    <location>
        <begin position="1"/>
        <end position="103"/>
    </location>
</feature>
<dbReference type="InterPro" id="IPR001394">
    <property type="entry name" value="Peptidase_C19_UCH"/>
</dbReference>
<dbReference type="Proteomes" id="UP000789739">
    <property type="component" value="Unassembled WGS sequence"/>
</dbReference>
<dbReference type="InterPro" id="IPR038765">
    <property type="entry name" value="Papain-like_cys_pep_sf"/>
</dbReference>
<feature type="compositionally biased region" description="Basic and acidic residues" evidence="1">
    <location>
        <begin position="25"/>
        <end position="46"/>
    </location>
</feature>
<dbReference type="Pfam" id="PF00443">
    <property type="entry name" value="UCH"/>
    <property type="match status" value="1"/>
</dbReference>
<name>A0A9N9GYG8_9GLOM</name>
<dbReference type="EMBL" id="CAJVPI010002473">
    <property type="protein sequence ID" value="CAG8644011.1"/>
    <property type="molecule type" value="Genomic_DNA"/>
</dbReference>
<dbReference type="InterPro" id="IPR050164">
    <property type="entry name" value="Peptidase_C19"/>
</dbReference>
<keyword evidence="4" id="KW-1185">Reference proteome</keyword>